<evidence type="ECO:0000256" key="10">
    <source>
        <dbReference type="ARBA" id="ARBA00023030"/>
    </source>
</evidence>
<keyword evidence="8" id="KW-0732">Signal</keyword>
<keyword evidence="12" id="KW-1015">Disulfide bond</keyword>
<evidence type="ECO:0000256" key="11">
    <source>
        <dbReference type="ARBA" id="ARBA00023136"/>
    </source>
</evidence>
<dbReference type="EMBL" id="JAMKFB020000014">
    <property type="protein sequence ID" value="KAL0176272.1"/>
    <property type="molecule type" value="Genomic_DNA"/>
</dbReference>
<dbReference type="GO" id="GO:0005576">
    <property type="term" value="C:extracellular region"/>
    <property type="evidence" value="ECO:0007669"/>
    <property type="project" value="UniProtKB-SubCell"/>
</dbReference>
<accession>A0ABD0PQT2</accession>
<dbReference type="GO" id="GO:0008083">
    <property type="term" value="F:growth factor activity"/>
    <property type="evidence" value="ECO:0007669"/>
    <property type="project" value="UniProtKB-KW"/>
</dbReference>
<keyword evidence="9" id="KW-1133">Transmembrane helix</keyword>
<feature type="non-terminal residue" evidence="13">
    <location>
        <position position="67"/>
    </location>
</feature>
<evidence type="ECO:0000256" key="12">
    <source>
        <dbReference type="ARBA" id="ARBA00023157"/>
    </source>
</evidence>
<evidence type="ECO:0000256" key="9">
    <source>
        <dbReference type="ARBA" id="ARBA00022989"/>
    </source>
</evidence>
<dbReference type="SUPFAM" id="SSF57196">
    <property type="entry name" value="EGF/Laminin"/>
    <property type="match status" value="1"/>
</dbReference>
<name>A0ABD0PQT2_CIRMR</name>
<evidence type="ECO:0000256" key="8">
    <source>
        <dbReference type="ARBA" id="ARBA00022729"/>
    </source>
</evidence>
<keyword evidence="6" id="KW-0358">Heparin-binding</keyword>
<evidence type="ECO:0000256" key="7">
    <source>
        <dbReference type="ARBA" id="ARBA00022692"/>
    </source>
</evidence>
<dbReference type="GO" id="GO:0005886">
    <property type="term" value="C:plasma membrane"/>
    <property type="evidence" value="ECO:0007669"/>
    <property type="project" value="UniProtKB-SubCell"/>
</dbReference>
<dbReference type="Proteomes" id="UP001529510">
    <property type="component" value="Unassembled WGS sequence"/>
</dbReference>
<evidence type="ECO:0000256" key="6">
    <source>
        <dbReference type="ARBA" id="ARBA00022674"/>
    </source>
</evidence>
<keyword evidence="14" id="KW-1185">Reference proteome</keyword>
<gene>
    <name evidence="13" type="ORF">M9458_028602</name>
</gene>
<evidence type="ECO:0000256" key="4">
    <source>
        <dbReference type="ARBA" id="ARBA00022525"/>
    </source>
</evidence>
<reference evidence="13 14" key="1">
    <citation type="submission" date="2024-05" db="EMBL/GenBank/DDBJ databases">
        <title>Genome sequencing and assembly of Indian major carp, Cirrhinus mrigala (Hamilton, 1822).</title>
        <authorList>
            <person name="Mohindra V."/>
            <person name="Chowdhury L.M."/>
            <person name="Lal K."/>
            <person name="Jena J.K."/>
        </authorList>
    </citation>
    <scope>NUCLEOTIDE SEQUENCE [LARGE SCALE GENOMIC DNA]</scope>
    <source>
        <strain evidence="13">CM1030</strain>
        <tissue evidence="13">Blood</tissue>
    </source>
</reference>
<evidence type="ECO:0000313" key="14">
    <source>
        <dbReference type="Proteomes" id="UP001529510"/>
    </source>
</evidence>
<feature type="non-terminal residue" evidence="13">
    <location>
        <position position="1"/>
    </location>
</feature>
<comment type="caution">
    <text evidence="13">The sequence shown here is derived from an EMBL/GenBank/DDBJ whole genome shotgun (WGS) entry which is preliminary data.</text>
</comment>
<dbReference type="PANTHER" id="PTHR10740:SF4">
    <property type="entry name" value="PROHEPARIN-BINDING EGF-LIKE GROWTH FACTOR"/>
    <property type="match status" value="1"/>
</dbReference>
<keyword evidence="3" id="KW-1003">Cell membrane</keyword>
<evidence type="ECO:0000256" key="1">
    <source>
        <dbReference type="ARBA" id="ARBA00004239"/>
    </source>
</evidence>
<keyword evidence="5" id="KW-0245">EGF-like domain</keyword>
<keyword evidence="7" id="KW-0812">Transmembrane</keyword>
<dbReference type="PANTHER" id="PTHR10740">
    <property type="entry name" value="TRANSFORMING GROWTH FACTOR ALPHA"/>
    <property type="match status" value="1"/>
</dbReference>
<evidence type="ECO:0000256" key="3">
    <source>
        <dbReference type="ARBA" id="ARBA00022475"/>
    </source>
</evidence>
<protein>
    <submittedName>
        <fullName evidence="13">Uncharacterized protein</fullName>
    </submittedName>
</protein>
<keyword evidence="4" id="KW-0964">Secreted</keyword>
<evidence type="ECO:0000256" key="5">
    <source>
        <dbReference type="ARBA" id="ARBA00022536"/>
    </source>
</evidence>
<dbReference type="GO" id="GO:0008201">
    <property type="term" value="F:heparin binding"/>
    <property type="evidence" value="ECO:0007669"/>
    <property type="project" value="UniProtKB-KW"/>
</dbReference>
<keyword evidence="11" id="KW-0472">Membrane</keyword>
<evidence type="ECO:0000256" key="2">
    <source>
        <dbReference type="ARBA" id="ARBA00004251"/>
    </source>
</evidence>
<comment type="subcellular location">
    <subcellularLocation>
        <location evidence="2">Cell membrane</location>
        <topology evidence="2">Single-pass type I membrane protein</topology>
    </subcellularLocation>
    <subcellularLocation>
        <location evidence="1">Secreted</location>
        <location evidence="1">Extracellular space</location>
    </subcellularLocation>
</comment>
<sequence>AFSSKPKDPSAVLNVEKLEGAARKGLGRKKAKGKGKGKKRNPCLKKYKDFCIHGTCQYLRDLKGPSC</sequence>
<evidence type="ECO:0000313" key="13">
    <source>
        <dbReference type="EMBL" id="KAL0176272.1"/>
    </source>
</evidence>
<dbReference type="AlphaFoldDB" id="A0ABD0PQT2"/>
<organism evidence="13 14">
    <name type="scientific">Cirrhinus mrigala</name>
    <name type="common">Mrigala</name>
    <dbReference type="NCBI Taxonomy" id="683832"/>
    <lineage>
        <taxon>Eukaryota</taxon>
        <taxon>Metazoa</taxon>
        <taxon>Chordata</taxon>
        <taxon>Craniata</taxon>
        <taxon>Vertebrata</taxon>
        <taxon>Euteleostomi</taxon>
        <taxon>Actinopterygii</taxon>
        <taxon>Neopterygii</taxon>
        <taxon>Teleostei</taxon>
        <taxon>Ostariophysi</taxon>
        <taxon>Cypriniformes</taxon>
        <taxon>Cyprinidae</taxon>
        <taxon>Labeoninae</taxon>
        <taxon>Labeonini</taxon>
        <taxon>Cirrhinus</taxon>
    </lineage>
</organism>
<keyword evidence="10" id="KW-0339">Growth factor</keyword>
<dbReference type="Gene3D" id="2.10.25.10">
    <property type="entry name" value="Laminin"/>
    <property type="match status" value="1"/>
</dbReference>
<proteinExistence type="predicted"/>